<feature type="compositionally biased region" description="Basic and acidic residues" evidence="6">
    <location>
        <begin position="29"/>
        <end position="39"/>
    </location>
</feature>
<feature type="compositionally biased region" description="Basic and acidic residues" evidence="6">
    <location>
        <begin position="9"/>
        <end position="21"/>
    </location>
</feature>
<keyword evidence="2" id="KW-0805">Transcription regulation</keyword>
<dbReference type="EMBL" id="WJXA01000013">
    <property type="protein sequence ID" value="KAF7119792.1"/>
    <property type="molecule type" value="Genomic_DNA"/>
</dbReference>
<dbReference type="InterPro" id="IPR015300">
    <property type="entry name" value="DNA-bd_pseudobarrel_sf"/>
</dbReference>
<keyword evidence="3" id="KW-0238">DNA-binding</keyword>
<comment type="caution">
    <text evidence="7">The sequence shown here is derived from an EMBL/GenBank/DDBJ whole genome shotgun (WGS) entry which is preliminary data.</text>
</comment>
<evidence type="ECO:0000256" key="3">
    <source>
        <dbReference type="ARBA" id="ARBA00023125"/>
    </source>
</evidence>
<feature type="region of interest" description="Disordered" evidence="6">
    <location>
        <begin position="1"/>
        <end position="60"/>
    </location>
</feature>
<dbReference type="PANTHER" id="PTHR31140">
    <property type="entry name" value="B3 DOMAIN-CONTAINING TRANSCRIPTION FACTOR ABI3"/>
    <property type="match status" value="1"/>
</dbReference>
<dbReference type="PANTHER" id="PTHR31140:SF139">
    <property type="entry name" value="B3 DOMAIN-CONTAINING PROTEIN OS02G0455900-RELATED"/>
    <property type="match status" value="1"/>
</dbReference>
<name>A0A834FYK6_RHOSS</name>
<keyword evidence="8" id="KW-1185">Reference proteome</keyword>
<dbReference type="InterPro" id="IPR044800">
    <property type="entry name" value="LEC2-like"/>
</dbReference>
<dbReference type="Proteomes" id="UP000626092">
    <property type="component" value="Unassembled WGS sequence"/>
</dbReference>
<evidence type="ECO:0000256" key="5">
    <source>
        <dbReference type="ARBA" id="ARBA00023242"/>
    </source>
</evidence>
<dbReference type="GO" id="GO:0003677">
    <property type="term" value="F:DNA binding"/>
    <property type="evidence" value="ECO:0007669"/>
    <property type="project" value="UniProtKB-KW"/>
</dbReference>
<dbReference type="GO" id="GO:0003700">
    <property type="term" value="F:DNA-binding transcription factor activity"/>
    <property type="evidence" value="ECO:0007669"/>
    <property type="project" value="InterPro"/>
</dbReference>
<dbReference type="GO" id="GO:0005634">
    <property type="term" value="C:nucleus"/>
    <property type="evidence" value="ECO:0007669"/>
    <property type="project" value="UniProtKB-SubCell"/>
</dbReference>
<proteinExistence type="predicted"/>
<evidence type="ECO:0000256" key="1">
    <source>
        <dbReference type="ARBA" id="ARBA00004123"/>
    </source>
</evidence>
<evidence type="ECO:0000256" key="4">
    <source>
        <dbReference type="ARBA" id="ARBA00023163"/>
    </source>
</evidence>
<evidence type="ECO:0000256" key="6">
    <source>
        <dbReference type="SAM" id="MobiDB-lite"/>
    </source>
</evidence>
<evidence type="ECO:0000256" key="2">
    <source>
        <dbReference type="ARBA" id="ARBA00023015"/>
    </source>
</evidence>
<dbReference type="SUPFAM" id="SSF101936">
    <property type="entry name" value="DNA-binding pseudobarrel domain"/>
    <property type="match status" value="1"/>
</dbReference>
<gene>
    <name evidence="7" type="ORF">RHSIM_Rhsim13G0048800</name>
</gene>
<feature type="compositionally biased region" description="Basic and acidic residues" evidence="6">
    <location>
        <begin position="344"/>
        <end position="358"/>
    </location>
</feature>
<organism evidence="7 8">
    <name type="scientific">Rhododendron simsii</name>
    <name type="common">Sims's rhododendron</name>
    <dbReference type="NCBI Taxonomy" id="118357"/>
    <lineage>
        <taxon>Eukaryota</taxon>
        <taxon>Viridiplantae</taxon>
        <taxon>Streptophyta</taxon>
        <taxon>Embryophyta</taxon>
        <taxon>Tracheophyta</taxon>
        <taxon>Spermatophyta</taxon>
        <taxon>Magnoliopsida</taxon>
        <taxon>eudicotyledons</taxon>
        <taxon>Gunneridae</taxon>
        <taxon>Pentapetalae</taxon>
        <taxon>asterids</taxon>
        <taxon>Ericales</taxon>
        <taxon>Ericaceae</taxon>
        <taxon>Ericoideae</taxon>
        <taxon>Rhodoreae</taxon>
        <taxon>Rhododendron</taxon>
    </lineage>
</organism>
<comment type="subcellular location">
    <subcellularLocation>
        <location evidence="1">Nucleus</location>
    </subcellularLocation>
</comment>
<dbReference type="CDD" id="cd10017">
    <property type="entry name" value="B3_DNA"/>
    <property type="match status" value="1"/>
</dbReference>
<keyword evidence="4" id="KW-0804">Transcription</keyword>
<evidence type="ECO:0000313" key="7">
    <source>
        <dbReference type="EMBL" id="KAF7119792.1"/>
    </source>
</evidence>
<dbReference type="Gene3D" id="2.40.330.10">
    <property type="entry name" value="DNA-binding pseudobarrel domain"/>
    <property type="match status" value="1"/>
</dbReference>
<sequence length="400" mass="44776">MSENRGIATHREGKEPLEEHASSGTGTPREGKEPLEEHASSSSKPTVSAHGKAPEISTTEEPGIEIELGSLLFSGSPTKVGDKMVFFLFEVLVTQGDVTRGRLLIPVEAALQYFPSLADRPTYKEKIRMQHISDPARITDWLMFLTYDKSECCFVVDGICQMFVTLYHLEVGDVIRFYKPSPVCDNDRFLFEIVKRRNAEIIHEFNPENLLFQLPLTNEGIQRKSLFIPAEEVSNHFPAVGIPAAETHHMERLYFTDDRNRQYCVKIVCCRGIFQLMMEEFITEGIFQLTMEEFITERNLGEGDTIRFYKADLQPSMNSRHFLIGFVTGRGDPTGSGTAAVSDTTDRGGDNREGDGADRSGNGQGHGEGGRRSGGRKWWKFGLGGCCMALKKSNVRTEES</sequence>
<feature type="region of interest" description="Disordered" evidence="6">
    <location>
        <begin position="333"/>
        <end position="374"/>
    </location>
</feature>
<reference evidence="7" key="1">
    <citation type="submission" date="2019-11" db="EMBL/GenBank/DDBJ databases">
        <authorList>
            <person name="Liu Y."/>
            <person name="Hou J."/>
            <person name="Li T.-Q."/>
            <person name="Guan C.-H."/>
            <person name="Wu X."/>
            <person name="Wu H.-Z."/>
            <person name="Ling F."/>
            <person name="Zhang R."/>
            <person name="Shi X.-G."/>
            <person name="Ren J.-P."/>
            <person name="Chen E.-F."/>
            <person name="Sun J.-M."/>
        </authorList>
    </citation>
    <scope>NUCLEOTIDE SEQUENCE</scope>
    <source>
        <strain evidence="7">Adult_tree_wgs_1</strain>
        <tissue evidence="7">Leaves</tissue>
    </source>
</reference>
<dbReference type="InterPro" id="IPR003340">
    <property type="entry name" value="B3_DNA-bd"/>
</dbReference>
<keyword evidence="5" id="KW-0539">Nucleus</keyword>
<dbReference type="AlphaFoldDB" id="A0A834FYK6"/>
<protein>
    <submittedName>
        <fullName evidence="7">Uncharacterized protein</fullName>
    </submittedName>
</protein>
<evidence type="ECO:0000313" key="8">
    <source>
        <dbReference type="Proteomes" id="UP000626092"/>
    </source>
</evidence>
<accession>A0A834FYK6</accession>
<dbReference type="OrthoDB" id="10684098at2759"/>